<name>D4F412_EDWTA</name>
<proteinExistence type="predicted"/>
<accession>D4F412</accession>
<evidence type="ECO:0000313" key="1">
    <source>
        <dbReference type="EMBL" id="EFE23489.1"/>
    </source>
</evidence>
<sequence length="42" mass="4805">MNICDKQNKSFRLIVFCFAGMMMRFPPLPARRSVPCCTEAHG</sequence>
<dbReference type="AlphaFoldDB" id="D4F412"/>
<dbReference type="EMBL" id="ADGK01000081">
    <property type="protein sequence ID" value="EFE23489.1"/>
    <property type="molecule type" value="Genomic_DNA"/>
</dbReference>
<protein>
    <submittedName>
        <fullName evidence="1">Uncharacterized protein</fullName>
    </submittedName>
</protein>
<gene>
    <name evidence="1" type="ORF">EDWATA_01481</name>
</gene>
<reference evidence="1 2" key="1">
    <citation type="submission" date="2010-02" db="EMBL/GenBank/DDBJ databases">
        <authorList>
            <person name="Weinstock G."/>
            <person name="Sodergren E."/>
            <person name="Clifton S."/>
            <person name="Fulton L."/>
            <person name="Fulton B."/>
            <person name="Courtney L."/>
            <person name="Fronick C."/>
            <person name="Harrison M."/>
            <person name="Strong C."/>
            <person name="Farmer C."/>
            <person name="Delahaunty K."/>
            <person name="Markovic C."/>
            <person name="Hall O."/>
            <person name="Minx P."/>
            <person name="Tomlinson C."/>
            <person name="Mitreva M."/>
            <person name="Nelson J."/>
            <person name="Hou S."/>
            <person name="Wollam A."/>
            <person name="Pepin K.H."/>
            <person name="Johnson M."/>
            <person name="Bhonagiri V."/>
            <person name="Zhang X."/>
            <person name="Suruliraj S."/>
            <person name="Warren W."/>
            <person name="Chinwalla A."/>
            <person name="Mardis E.R."/>
            <person name="Wilson R.K."/>
        </authorList>
    </citation>
    <scope>NUCLEOTIDE SEQUENCE [LARGE SCALE GENOMIC DNA]</scope>
    <source>
        <strain evidence="1 2">ATCC 23685</strain>
    </source>
</reference>
<evidence type="ECO:0000313" key="2">
    <source>
        <dbReference type="Proteomes" id="UP000003692"/>
    </source>
</evidence>
<dbReference type="HOGENOM" id="CLU_3250714_0_0_6"/>
<dbReference type="Proteomes" id="UP000003692">
    <property type="component" value="Unassembled WGS sequence"/>
</dbReference>
<comment type="caution">
    <text evidence="1">The sequence shown here is derived from an EMBL/GenBank/DDBJ whole genome shotgun (WGS) entry which is preliminary data.</text>
</comment>
<organism evidence="1 2">
    <name type="scientific">Edwardsiella tarda ATCC 23685</name>
    <dbReference type="NCBI Taxonomy" id="500638"/>
    <lineage>
        <taxon>Bacteria</taxon>
        <taxon>Pseudomonadati</taxon>
        <taxon>Pseudomonadota</taxon>
        <taxon>Gammaproteobacteria</taxon>
        <taxon>Enterobacterales</taxon>
        <taxon>Hafniaceae</taxon>
        <taxon>Edwardsiella</taxon>
    </lineage>
</organism>